<keyword evidence="4" id="KW-1185">Reference proteome</keyword>
<feature type="domain" description="F-box" evidence="2">
    <location>
        <begin position="63"/>
        <end position="91"/>
    </location>
</feature>
<dbReference type="InterPro" id="IPR011043">
    <property type="entry name" value="Gal_Oxase/kelch_b-propeller"/>
</dbReference>
<dbReference type="InterPro" id="IPR015915">
    <property type="entry name" value="Kelch-typ_b-propeller"/>
</dbReference>
<evidence type="ECO:0000313" key="3">
    <source>
        <dbReference type="EMBL" id="KAG0558775.1"/>
    </source>
</evidence>
<feature type="region of interest" description="Disordered" evidence="1">
    <location>
        <begin position="1"/>
        <end position="33"/>
    </location>
</feature>
<dbReference type="SUPFAM" id="SSF81383">
    <property type="entry name" value="F-box domain"/>
    <property type="match status" value="1"/>
</dbReference>
<dbReference type="EMBL" id="CM026431">
    <property type="protein sequence ID" value="KAG0558775.1"/>
    <property type="molecule type" value="Genomic_DNA"/>
</dbReference>
<dbReference type="Gene3D" id="2.120.10.80">
    <property type="entry name" value="Kelch-type beta propeller"/>
    <property type="match status" value="1"/>
</dbReference>
<protein>
    <recommendedName>
        <fullName evidence="2">F-box domain-containing protein</fullName>
    </recommendedName>
</protein>
<dbReference type="SUPFAM" id="SSF50965">
    <property type="entry name" value="Galactose oxidase, central domain"/>
    <property type="match status" value="1"/>
</dbReference>
<evidence type="ECO:0000256" key="1">
    <source>
        <dbReference type="SAM" id="MobiDB-lite"/>
    </source>
</evidence>
<sequence>MAPKKKYHTRQNAAQEQAAAAKKEEEEEAASAKEKSGNRASIFTWNLPIFMDPKIWGTLQNHIDLLEDVYCRLPFNDFFELRTVCKAWYGVACKRMALKEPLHKPFFTLHARNGSCFRLDGILTFNKVYSCKPERTFCYNAPTLGMPSPSLEYQPNWAWKSWDDSRDSVPSYNQFVAEEGLVCRLYPYIHRDLHHQVMVYDWNLPDEKGRSPRGNARRRSVERVPDYGPEQTVVGMMVLQREQNEKRPFKIVLGSPVRDTQVFDSMNSSWVTKPCRPYVRGGLHQTTGCASCNGRVYITMEHTREILVYDFGEASWSSIDAPGGSAQSPLSMLPLRYCNDTLGSWDGRILDVVDDVNSSSLLLWELVDGTEQEWRVFDRMPTDLYRWFRSSGDAEIAVYGSFCGDYLLAYSYSFLRNEVANMYCLYNIATKVWQRLDIHISDFFFDRLQRELSYRSGVRLYH</sequence>
<evidence type="ECO:0000313" key="4">
    <source>
        <dbReference type="Proteomes" id="UP000822688"/>
    </source>
</evidence>
<dbReference type="Pfam" id="PF00646">
    <property type="entry name" value="F-box"/>
    <property type="match status" value="1"/>
</dbReference>
<dbReference type="InterPro" id="IPR050796">
    <property type="entry name" value="SCF_F-box_component"/>
</dbReference>
<dbReference type="InterPro" id="IPR036047">
    <property type="entry name" value="F-box-like_dom_sf"/>
</dbReference>
<dbReference type="Proteomes" id="UP000822688">
    <property type="component" value="Chromosome 10"/>
</dbReference>
<reference evidence="3" key="1">
    <citation type="submission" date="2020-06" db="EMBL/GenBank/DDBJ databases">
        <title>WGS assembly of Ceratodon purpureus strain R40.</title>
        <authorList>
            <person name="Carey S.B."/>
            <person name="Jenkins J."/>
            <person name="Shu S."/>
            <person name="Lovell J.T."/>
            <person name="Sreedasyam A."/>
            <person name="Maumus F."/>
            <person name="Tiley G.P."/>
            <person name="Fernandez-Pozo N."/>
            <person name="Barry K."/>
            <person name="Chen C."/>
            <person name="Wang M."/>
            <person name="Lipzen A."/>
            <person name="Daum C."/>
            <person name="Saski C.A."/>
            <person name="Payton A.C."/>
            <person name="Mcbreen J.C."/>
            <person name="Conrad R.E."/>
            <person name="Kollar L.M."/>
            <person name="Olsson S."/>
            <person name="Huttunen S."/>
            <person name="Landis J.B."/>
            <person name="Wickett N.J."/>
            <person name="Johnson M.G."/>
            <person name="Rensing S.A."/>
            <person name="Grimwood J."/>
            <person name="Schmutz J."/>
            <person name="Mcdaniel S.F."/>
        </authorList>
    </citation>
    <scope>NUCLEOTIDE SEQUENCE</scope>
    <source>
        <strain evidence="3">R40</strain>
    </source>
</reference>
<dbReference type="PANTHER" id="PTHR31672">
    <property type="entry name" value="BNACNNG10540D PROTEIN"/>
    <property type="match status" value="1"/>
</dbReference>
<dbReference type="AlphaFoldDB" id="A0A8T0GJL5"/>
<accession>A0A8T0GJL5</accession>
<proteinExistence type="predicted"/>
<evidence type="ECO:0000259" key="2">
    <source>
        <dbReference type="Pfam" id="PF00646"/>
    </source>
</evidence>
<name>A0A8T0GJL5_CERPU</name>
<dbReference type="PANTHER" id="PTHR31672:SF2">
    <property type="entry name" value="F-BOX DOMAIN-CONTAINING PROTEIN"/>
    <property type="match status" value="1"/>
</dbReference>
<gene>
    <name evidence="3" type="ORF">KC19_10G053500</name>
</gene>
<comment type="caution">
    <text evidence="3">The sequence shown here is derived from an EMBL/GenBank/DDBJ whole genome shotgun (WGS) entry which is preliminary data.</text>
</comment>
<organism evidence="3 4">
    <name type="scientific">Ceratodon purpureus</name>
    <name type="common">Fire moss</name>
    <name type="synonym">Dicranum purpureum</name>
    <dbReference type="NCBI Taxonomy" id="3225"/>
    <lineage>
        <taxon>Eukaryota</taxon>
        <taxon>Viridiplantae</taxon>
        <taxon>Streptophyta</taxon>
        <taxon>Embryophyta</taxon>
        <taxon>Bryophyta</taxon>
        <taxon>Bryophytina</taxon>
        <taxon>Bryopsida</taxon>
        <taxon>Dicranidae</taxon>
        <taxon>Pseudoditrichales</taxon>
        <taxon>Ditrichaceae</taxon>
        <taxon>Ceratodon</taxon>
    </lineage>
</organism>
<dbReference type="InterPro" id="IPR001810">
    <property type="entry name" value="F-box_dom"/>
</dbReference>